<dbReference type="GO" id="GO:0008061">
    <property type="term" value="F:chitin binding"/>
    <property type="evidence" value="ECO:0007669"/>
    <property type="project" value="InterPro"/>
</dbReference>
<comment type="similarity">
    <text evidence="5">Belongs to the glycosyl hydrolase 18 family.</text>
</comment>
<keyword evidence="2" id="KW-1015">Disulfide bond</keyword>
<proteinExistence type="inferred from homology"/>
<dbReference type="PANTHER" id="PTHR11177">
    <property type="entry name" value="CHITINASE"/>
    <property type="match status" value="1"/>
</dbReference>
<sequence length="376" mass="41757">MRLSSLFLTLFLIFVGFEAKIIVKRAAEGKVRGCYLTNWAQYRPEPGKWTIDKYEAGVCTHIFYAFAKTDASGNNPAPTEPSDLTKGYKDLKGLKNHQKDLKLILSFGGASFGDFASIASSDQNRKNFAKNAVAFAKKNGFDGVDIDWEFPTAEQKSEFTQLIKAVKSEAGKDFLVTAAVSPNSKTAAKIYDFNQLKDSLDFLNIMAYDFFGSWTKETAQNAPLYGTGIFNVDKLTQFYKKSFPAKKILLGIPTYGRGWTLASSNPNQGPGSPAPSASKALPTTKTDGVLAYYEVCQVLKQGAKEKWDDKSKTPYAQKGNQWYNYDNEKSVEEKAKYAKSNGLGGVFVWTLDFDDFNNVCKKEKFPLLKAIKKVLG</sequence>
<dbReference type="OrthoDB" id="76388at2759"/>
<name>A0A1I7RM54_BURXY</name>
<evidence type="ECO:0000313" key="10">
    <source>
        <dbReference type="Proteomes" id="UP000095284"/>
    </source>
</evidence>
<dbReference type="GO" id="GO:0004568">
    <property type="term" value="F:chitinase activity"/>
    <property type="evidence" value="ECO:0007669"/>
    <property type="project" value="TreeGrafter"/>
</dbReference>
<evidence type="ECO:0000256" key="3">
    <source>
        <dbReference type="ARBA" id="ARBA00023295"/>
    </source>
</evidence>
<dbReference type="EMBL" id="CAJFDI010000004">
    <property type="protein sequence ID" value="CAD5227795.1"/>
    <property type="molecule type" value="Genomic_DNA"/>
</dbReference>
<dbReference type="GO" id="GO:0006032">
    <property type="term" value="P:chitin catabolic process"/>
    <property type="evidence" value="ECO:0007669"/>
    <property type="project" value="TreeGrafter"/>
</dbReference>
<dbReference type="SMART" id="SM00636">
    <property type="entry name" value="Glyco_18"/>
    <property type="match status" value="1"/>
</dbReference>
<accession>A0A1I7RM54</accession>
<reference evidence="9" key="2">
    <citation type="submission" date="2020-08" db="EMBL/GenBank/DDBJ databases">
        <authorList>
            <person name="Kikuchi T."/>
        </authorList>
    </citation>
    <scope>NUCLEOTIDE SEQUENCE</scope>
    <source>
        <strain evidence="8">Ka4C1</strain>
    </source>
</reference>
<evidence type="ECO:0000256" key="4">
    <source>
        <dbReference type="RuleBase" id="RU000489"/>
    </source>
</evidence>
<dbReference type="AlphaFoldDB" id="A0A1I7RM54"/>
<evidence type="ECO:0000256" key="1">
    <source>
        <dbReference type="ARBA" id="ARBA00022801"/>
    </source>
</evidence>
<dbReference type="Gene3D" id="3.20.20.80">
    <property type="entry name" value="Glycosidases"/>
    <property type="match status" value="1"/>
</dbReference>
<feature type="chain" id="PRO_5035359193" evidence="6">
    <location>
        <begin position="20"/>
        <end position="376"/>
    </location>
</feature>
<evidence type="ECO:0000313" key="9">
    <source>
        <dbReference type="EMBL" id="CAG9118215.1"/>
    </source>
</evidence>
<evidence type="ECO:0000256" key="6">
    <source>
        <dbReference type="SAM" id="SignalP"/>
    </source>
</evidence>
<evidence type="ECO:0000256" key="2">
    <source>
        <dbReference type="ARBA" id="ARBA00023157"/>
    </source>
</evidence>
<evidence type="ECO:0000313" key="8">
    <source>
        <dbReference type="EMBL" id="CAD5227795.1"/>
    </source>
</evidence>
<feature type="domain" description="GH18" evidence="7">
    <location>
        <begin position="30"/>
        <end position="376"/>
    </location>
</feature>
<dbReference type="FunFam" id="3.10.50.10:FF:000001">
    <property type="entry name" value="Chitinase 3-like 1"/>
    <property type="match status" value="1"/>
</dbReference>
<dbReference type="InterPro" id="IPR011583">
    <property type="entry name" value="Chitinase_II/V-like_cat"/>
</dbReference>
<dbReference type="InterPro" id="IPR029070">
    <property type="entry name" value="Chitinase_insertion_sf"/>
</dbReference>
<dbReference type="PANTHER" id="PTHR11177:SF400">
    <property type="entry name" value="ENDOCHITINASE-RELATED"/>
    <property type="match status" value="1"/>
</dbReference>
<dbReference type="InterPro" id="IPR001579">
    <property type="entry name" value="Glyco_hydro_18_chit_AS"/>
</dbReference>
<dbReference type="Proteomes" id="UP000659654">
    <property type="component" value="Unassembled WGS sequence"/>
</dbReference>
<dbReference type="Proteomes" id="UP000582659">
    <property type="component" value="Unassembled WGS sequence"/>
</dbReference>
<dbReference type="InterPro" id="IPR001223">
    <property type="entry name" value="Glyco_hydro18_cat"/>
</dbReference>
<evidence type="ECO:0000256" key="5">
    <source>
        <dbReference type="RuleBase" id="RU004453"/>
    </source>
</evidence>
<dbReference type="SUPFAM" id="SSF51445">
    <property type="entry name" value="(Trans)glycosidases"/>
    <property type="match status" value="1"/>
</dbReference>
<dbReference type="WBParaSite" id="BXY_0178900.1">
    <property type="protein sequence ID" value="BXY_0178900.1"/>
    <property type="gene ID" value="BXY_0178900"/>
</dbReference>
<dbReference type="SMR" id="A0A1I7RM54"/>
<dbReference type="eggNOG" id="KOG2806">
    <property type="taxonomic scope" value="Eukaryota"/>
</dbReference>
<gene>
    <name evidence="8" type="ORF">BXYJ_LOCUS10128</name>
</gene>
<dbReference type="GO" id="GO:0005975">
    <property type="term" value="P:carbohydrate metabolic process"/>
    <property type="evidence" value="ECO:0007669"/>
    <property type="project" value="InterPro"/>
</dbReference>
<dbReference type="InterPro" id="IPR050314">
    <property type="entry name" value="Glycosyl_Hydrlase_18"/>
</dbReference>
<dbReference type="Gene3D" id="3.10.50.10">
    <property type="match status" value="1"/>
</dbReference>
<dbReference type="EMBL" id="CAJFCV020000004">
    <property type="protein sequence ID" value="CAG9118215.1"/>
    <property type="molecule type" value="Genomic_DNA"/>
</dbReference>
<dbReference type="PROSITE" id="PS01095">
    <property type="entry name" value="GH18_1"/>
    <property type="match status" value="1"/>
</dbReference>
<keyword evidence="11" id="KW-1185">Reference proteome</keyword>
<reference evidence="12" key="1">
    <citation type="submission" date="2016-11" db="UniProtKB">
        <authorList>
            <consortium name="WormBaseParasite"/>
        </authorList>
    </citation>
    <scope>IDENTIFICATION</scope>
</reference>
<organism evidence="10 12">
    <name type="scientific">Bursaphelenchus xylophilus</name>
    <name type="common">Pinewood nematode worm</name>
    <name type="synonym">Aphelenchoides xylophilus</name>
    <dbReference type="NCBI Taxonomy" id="6326"/>
    <lineage>
        <taxon>Eukaryota</taxon>
        <taxon>Metazoa</taxon>
        <taxon>Ecdysozoa</taxon>
        <taxon>Nematoda</taxon>
        <taxon>Chromadorea</taxon>
        <taxon>Rhabditida</taxon>
        <taxon>Tylenchina</taxon>
        <taxon>Tylenchomorpha</taxon>
        <taxon>Aphelenchoidea</taxon>
        <taxon>Aphelenchoididae</taxon>
        <taxon>Bursaphelenchus</taxon>
    </lineage>
</organism>
<keyword evidence="1 4" id="KW-0378">Hydrolase</keyword>
<dbReference type="PROSITE" id="PS51910">
    <property type="entry name" value="GH18_2"/>
    <property type="match status" value="1"/>
</dbReference>
<keyword evidence="3 4" id="KW-0326">Glycosidase</keyword>
<evidence type="ECO:0000313" key="12">
    <source>
        <dbReference type="WBParaSite" id="BXY_0178900.1"/>
    </source>
</evidence>
<dbReference type="Proteomes" id="UP000095284">
    <property type="component" value="Unplaced"/>
</dbReference>
<protein>
    <submittedName>
        <fullName evidence="8">(pine wood nematode) hypothetical protein</fullName>
    </submittedName>
    <submittedName>
        <fullName evidence="12">Glyco_18 domain-containing protein</fullName>
    </submittedName>
</protein>
<dbReference type="GO" id="GO:0005576">
    <property type="term" value="C:extracellular region"/>
    <property type="evidence" value="ECO:0007669"/>
    <property type="project" value="TreeGrafter"/>
</dbReference>
<feature type="signal peptide" evidence="6">
    <location>
        <begin position="1"/>
        <end position="19"/>
    </location>
</feature>
<keyword evidence="6" id="KW-0732">Signal</keyword>
<dbReference type="Pfam" id="PF00704">
    <property type="entry name" value="Glyco_hydro_18"/>
    <property type="match status" value="1"/>
</dbReference>
<dbReference type="InterPro" id="IPR017853">
    <property type="entry name" value="GH"/>
</dbReference>
<evidence type="ECO:0000259" key="7">
    <source>
        <dbReference type="PROSITE" id="PS51910"/>
    </source>
</evidence>
<dbReference type="SUPFAM" id="SSF54556">
    <property type="entry name" value="Chitinase insertion domain"/>
    <property type="match status" value="1"/>
</dbReference>
<evidence type="ECO:0000313" key="11">
    <source>
        <dbReference type="Proteomes" id="UP000659654"/>
    </source>
</evidence>